<dbReference type="InterPro" id="IPR049035">
    <property type="entry name" value="ADDB_N"/>
</dbReference>
<dbReference type="GO" id="GO:0046872">
    <property type="term" value="F:metal ion binding"/>
    <property type="evidence" value="ECO:0007669"/>
    <property type="project" value="UniProtKB-KW"/>
</dbReference>
<dbReference type="Gene3D" id="3.90.320.10">
    <property type="match status" value="1"/>
</dbReference>
<organism evidence="16 17">
    <name type="scientific">Caryophanon latum</name>
    <dbReference type="NCBI Taxonomy" id="33977"/>
    <lineage>
        <taxon>Bacteria</taxon>
        <taxon>Bacillati</taxon>
        <taxon>Bacillota</taxon>
        <taxon>Bacilli</taxon>
        <taxon>Bacillales</taxon>
        <taxon>Caryophanaceae</taxon>
        <taxon>Caryophanon</taxon>
    </lineage>
</organism>
<comment type="cofactor">
    <cofactor evidence="14">
        <name>[4Fe-4S] cluster</name>
        <dbReference type="ChEBI" id="CHEBI:49883"/>
    </cofactor>
    <text evidence="14">Binds 1 [4Fe-4S] cluster.</text>
</comment>
<dbReference type="GO" id="GO:0008409">
    <property type="term" value="F:5'-3' exonuclease activity"/>
    <property type="evidence" value="ECO:0007669"/>
    <property type="project" value="UniProtKB-UniRule"/>
</dbReference>
<dbReference type="PROSITE" id="PS51217">
    <property type="entry name" value="UVRD_HELICASE_CTER"/>
    <property type="match status" value="1"/>
</dbReference>
<dbReference type="InterPro" id="IPR011604">
    <property type="entry name" value="PDDEXK-like_dom_sf"/>
</dbReference>
<keyword evidence="4 14" id="KW-0547">Nucleotide-binding</keyword>
<comment type="cofactor">
    <cofactor evidence="14">
        <name>Mg(2+)</name>
        <dbReference type="ChEBI" id="CHEBI:18420"/>
    </cofactor>
</comment>
<evidence type="ECO:0000313" key="16">
    <source>
        <dbReference type="EMBL" id="OCS93626.1"/>
    </source>
</evidence>
<feature type="binding site" evidence="14">
    <location>
        <position position="1126"/>
    </location>
    <ligand>
        <name>[4Fe-4S] cluster</name>
        <dbReference type="ChEBI" id="CHEBI:49883"/>
    </ligand>
</feature>
<dbReference type="Pfam" id="PF12705">
    <property type="entry name" value="PDDEXK_1"/>
    <property type="match status" value="1"/>
</dbReference>
<keyword evidence="10 14" id="KW-0408">Iron</keyword>
<evidence type="ECO:0000256" key="8">
    <source>
        <dbReference type="ARBA" id="ARBA00022839"/>
    </source>
</evidence>
<comment type="miscellaneous">
    <text evidence="14">Despite having conserved helicase domains, this subunit does not have helicase activity.</text>
</comment>
<keyword evidence="5 14" id="KW-0227">DNA damage</keyword>
<keyword evidence="11 14" id="KW-0411">Iron-sulfur</keyword>
<dbReference type="Pfam" id="PF21445">
    <property type="entry name" value="ADDB_N"/>
    <property type="match status" value="1"/>
</dbReference>
<comment type="subunit">
    <text evidence="14">Heterodimer of AddA and AddB.</text>
</comment>
<name>A0A1C0Z2K9_9BACL</name>
<dbReference type="PANTHER" id="PTHR30591:SF1">
    <property type="entry name" value="RECBCD ENZYME SUBUNIT RECC"/>
    <property type="match status" value="1"/>
</dbReference>
<dbReference type="InterPro" id="IPR027417">
    <property type="entry name" value="P-loop_NTPase"/>
</dbReference>
<keyword evidence="9 14" id="KW-0067">ATP-binding</keyword>
<evidence type="ECO:0000256" key="10">
    <source>
        <dbReference type="ARBA" id="ARBA00023004"/>
    </source>
</evidence>
<feature type="binding site" evidence="14">
    <location>
        <position position="1129"/>
    </location>
    <ligand>
        <name>[4Fe-4S] cluster</name>
        <dbReference type="ChEBI" id="CHEBI:49883"/>
    </ligand>
</feature>
<proteinExistence type="inferred from homology"/>
<evidence type="ECO:0000256" key="1">
    <source>
        <dbReference type="ARBA" id="ARBA00022485"/>
    </source>
</evidence>
<dbReference type="GO" id="GO:0005524">
    <property type="term" value="F:ATP binding"/>
    <property type="evidence" value="ECO:0007669"/>
    <property type="project" value="UniProtKB-UniRule"/>
</dbReference>
<dbReference type="InterPro" id="IPR014017">
    <property type="entry name" value="DNA_helicase_UvrD-like_C"/>
</dbReference>
<dbReference type="Proteomes" id="UP000093482">
    <property type="component" value="Unassembled WGS sequence"/>
</dbReference>
<reference evidence="16 17" key="1">
    <citation type="submission" date="2016-07" db="EMBL/GenBank/DDBJ databases">
        <title>Caryophanon latum genome sequencing.</title>
        <authorList>
            <person name="Verma A."/>
            <person name="Pal Y."/>
            <person name="Krishnamurthi S."/>
        </authorList>
    </citation>
    <scope>NUCLEOTIDE SEQUENCE [LARGE SCALE GENOMIC DNA]</scope>
    <source>
        <strain evidence="16 17">DSM 14151</strain>
    </source>
</reference>
<gene>
    <name evidence="14" type="primary">addB</name>
    <name evidence="16" type="ORF">A6K76_04620</name>
</gene>
<keyword evidence="2 14" id="KW-0540">Nuclease</keyword>
<dbReference type="GO" id="GO:0003690">
    <property type="term" value="F:double-stranded DNA binding"/>
    <property type="evidence" value="ECO:0007669"/>
    <property type="project" value="UniProtKB-UniRule"/>
</dbReference>
<dbReference type="Gene3D" id="3.40.50.300">
    <property type="entry name" value="P-loop containing nucleotide triphosphate hydrolases"/>
    <property type="match status" value="3"/>
</dbReference>
<dbReference type="NCBIfam" id="TIGR02773">
    <property type="entry name" value="addB_Gpos"/>
    <property type="match status" value="1"/>
</dbReference>
<evidence type="ECO:0000259" key="15">
    <source>
        <dbReference type="PROSITE" id="PS51217"/>
    </source>
</evidence>
<dbReference type="EMBL" id="MATO01000006">
    <property type="protein sequence ID" value="OCS93626.1"/>
    <property type="molecule type" value="Genomic_DNA"/>
</dbReference>
<keyword evidence="13 14" id="KW-0234">DNA repair</keyword>
<dbReference type="HAMAP" id="MF_01452">
    <property type="entry name" value="AddB_type1"/>
    <property type="match status" value="1"/>
</dbReference>
<keyword evidence="12 14" id="KW-0238">DNA-binding</keyword>
<keyword evidence="7 14" id="KW-0347">Helicase</keyword>
<comment type="function">
    <text evidence="14">The heterodimer acts as both an ATP-dependent DNA helicase and an ATP-dependent, dual-direction single-stranded exonuclease. Recognizes the chi site generating a DNA molecule suitable for the initiation of homologous recombination. The AddB subunit has 5' -&gt; 3' nuclease activity but not helicase activity.</text>
</comment>
<dbReference type="InterPro" id="IPR014140">
    <property type="entry name" value="DNA_helicase_suAddB"/>
</dbReference>
<protein>
    <recommendedName>
        <fullName evidence="14">ATP-dependent helicase/deoxyribonuclease subunit B</fullName>
        <ecNumber evidence="14">3.1.-.-</ecNumber>
    </recommendedName>
    <alternativeName>
        <fullName evidence="14">ATP-dependent helicase/nuclease subunit AddB</fullName>
    </alternativeName>
</protein>
<dbReference type="AlphaFoldDB" id="A0A1C0Z2K9"/>
<keyword evidence="8 14" id="KW-0269">Exonuclease</keyword>
<dbReference type="GO" id="GO:0000724">
    <property type="term" value="P:double-strand break repair via homologous recombination"/>
    <property type="evidence" value="ECO:0007669"/>
    <property type="project" value="UniProtKB-UniRule"/>
</dbReference>
<feature type="binding site" evidence="14">
    <location>
        <position position="1135"/>
    </location>
    <ligand>
        <name>[4Fe-4S] cluster</name>
        <dbReference type="ChEBI" id="CHEBI:49883"/>
    </ligand>
</feature>
<dbReference type="RefSeq" id="WP_066461460.1">
    <property type="nucleotide sequence ID" value="NZ_MATO01000006.1"/>
</dbReference>
<comment type="similarity">
    <text evidence="14">Belongs to the helicase family. AddB/RexB type 1 subfamily.</text>
</comment>
<keyword evidence="1 14" id="KW-0004">4Fe-4S</keyword>
<keyword evidence="6 14" id="KW-0378">Hydrolase</keyword>
<evidence type="ECO:0000256" key="7">
    <source>
        <dbReference type="ARBA" id="ARBA00022806"/>
    </source>
</evidence>
<evidence type="ECO:0000256" key="5">
    <source>
        <dbReference type="ARBA" id="ARBA00022763"/>
    </source>
</evidence>
<keyword evidence="17" id="KW-1185">Reference proteome</keyword>
<sequence length="1168" mass="135051">MSLRIISGRAKSGKSQFIQREIAKACKHDPLGAPIFVIVPDQMSYTTEYDLMHMHEIPGLIRAQVLTFKRLAWYILQETGGIARREVNGVGYKMLIRQLLDTNKEQFSLFRQAAGKRGFTAEIEALLKEFGRYNVTSELLDDVLTKFQSLDAPKTLLNKTADLKVVVEAVEERLGTTYVDSEGYYPLLTENLAQSTQMKEAAVYIDGFTAFTAREFALVKELLRVAANVTIVLPYESIEEAHNDQALFHEAASTALRLHEAAQELRLHVEQEVVCYANDSVKADALVHVERHFETQPARPFVQSGDALTIIEASNRRAEVSAVAREIRKLATEQGLRYKEMAVITRQSDVYDPLFATIFKQHDIPYFGNTKKPMLHHPLIEFVRSTLEAVMTGWKYEPMFRSIKTDLFFPLASERTVWRERADRMENYVISHGIYGGRWKDDARWYYKKYRGLEFNRMTQTDEERAIQQEIDALRQLVVPPLEAFQEQLTQAKNARDMATAIYTLVEQCGVYEKVMYMKEREFSDVQLYEAAEHDQAWSGFLQVLDQFVHMFGDEALLLDDMIDILDEGFESLEFSRIPPTLDQVMIVTADLARLAHMKAVFVIGMNDGVYPKRIDYEGLLSDRERDYFTEAGFELAPTSKNRLLQEPYILYTALTSASQRLFVTYPLADEESKALLPSMYTKRLKELVPNANVLRMYVDPAEDLQSEPDVLHYVQHPRTAMPFIVSQLRQLEEGEPLPAVWRAVQHYYEQHVTWSNMFEQMIQPLRKQNKGEPLTEAVTEELYGEKLTSSVSRIERFFSCPFSHFTTYGLKLEERAEYRLENFAMGDLFHAAMKWITEETERLGVQWNRLSKEQCRLLTKQAIEEIVPVFSHQILLSSARYRYIQKKLMHIVERTMLALTHHAQKSHFQTLAFEQGFGFGEAMPPLKIALENDHTLYLQGRIDRIDRATIDDKTYLRVVDYKSSARDLNLSEVYHGLSLQLMTYLDVAMENAHTLLNDEDDVEPAGVLYVHMHNPMLTLQTEIDEYALEAARLEEYRMRGLITTNEQMIYLMDDTLEEQPAKSSIIPVTLKKDGSIYTERSKVIETEDMRYVQQYVRKKHKEAGDGILAGDTSIEPYRLKDKTACTYCQYKAICQFDPSDGQQQYRRLKPMKQEQFVETIRKEVDGE</sequence>
<dbReference type="GO" id="GO:0051539">
    <property type="term" value="F:4 iron, 4 sulfur cluster binding"/>
    <property type="evidence" value="ECO:0007669"/>
    <property type="project" value="UniProtKB-KW"/>
</dbReference>
<dbReference type="OrthoDB" id="9758506at2"/>
<evidence type="ECO:0000256" key="3">
    <source>
        <dbReference type="ARBA" id="ARBA00022723"/>
    </source>
</evidence>
<keyword evidence="3 14" id="KW-0479">Metal-binding</keyword>
<evidence type="ECO:0000256" key="12">
    <source>
        <dbReference type="ARBA" id="ARBA00023125"/>
    </source>
</evidence>
<evidence type="ECO:0000256" key="13">
    <source>
        <dbReference type="ARBA" id="ARBA00023204"/>
    </source>
</evidence>
<dbReference type="Gene3D" id="6.10.140.1030">
    <property type="match status" value="1"/>
</dbReference>
<dbReference type="InterPro" id="IPR038726">
    <property type="entry name" value="PDDEXK_AddAB-type"/>
</dbReference>
<comment type="caution">
    <text evidence="16">The sequence shown here is derived from an EMBL/GenBank/DDBJ whole genome shotgun (WGS) entry which is preliminary data.</text>
</comment>
<dbReference type="SUPFAM" id="SSF52540">
    <property type="entry name" value="P-loop containing nucleoside triphosphate hydrolases"/>
    <property type="match status" value="1"/>
</dbReference>
<feature type="binding site" evidence="14">
    <location>
        <position position="801"/>
    </location>
    <ligand>
        <name>[4Fe-4S] cluster</name>
        <dbReference type="ChEBI" id="CHEBI:49883"/>
    </ligand>
</feature>
<dbReference type="EC" id="3.1.-.-" evidence="14"/>
<dbReference type="PANTHER" id="PTHR30591">
    <property type="entry name" value="RECBCD ENZYME SUBUNIT RECC"/>
    <property type="match status" value="1"/>
</dbReference>
<feature type="domain" description="UvrD-like helicase C-terminal" evidence="15">
    <location>
        <begin position="277"/>
        <end position="595"/>
    </location>
</feature>
<evidence type="ECO:0000256" key="9">
    <source>
        <dbReference type="ARBA" id="ARBA00022840"/>
    </source>
</evidence>
<evidence type="ECO:0000256" key="2">
    <source>
        <dbReference type="ARBA" id="ARBA00022722"/>
    </source>
</evidence>
<dbReference type="GO" id="GO:0004386">
    <property type="term" value="F:helicase activity"/>
    <property type="evidence" value="ECO:0007669"/>
    <property type="project" value="UniProtKB-KW"/>
</dbReference>
<evidence type="ECO:0000256" key="4">
    <source>
        <dbReference type="ARBA" id="ARBA00022741"/>
    </source>
</evidence>
<evidence type="ECO:0000256" key="6">
    <source>
        <dbReference type="ARBA" id="ARBA00022801"/>
    </source>
</evidence>
<evidence type="ECO:0000256" key="14">
    <source>
        <dbReference type="HAMAP-Rule" id="MF_01452"/>
    </source>
</evidence>
<accession>A0A1C0Z2K9</accession>
<evidence type="ECO:0000313" key="17">
    <source>
        <dbReference type="Proteomes" id="UP000093482"/>
    </source>
</evidence>
<evidence type="ECO:0000256" key="11">
    <source>
        <dbReference type="ARBA" id="ARBA00023014"/>
    </source>
</evidence>